<evidence type="ECO:0000313" key="4">
    <source>
        <dbReference type="EMBL" id="CAD8070095.1"/>
    </source>
</evidence>
<keyword evidence="1" id="KW-0103">Bromodomain</keyword>
<evidence type="ECO:0000256" key="1">
    <source>
        <dbReference type="PROSITE-ProRule" id="PRU00035"/>
    </source>
</evidence>
<feature type="domain" description="Bromo" evidence="2">
    <location>
        <begin position="25"/>
        <end position="97"/>
    </location>
</feature>
<evidence type="ECO:0000259" key="3">
    <source>
        <dbReference type="PROSITE" id="PS51525"/>
    </source>
</evidence>
<dbReference type="GO" id="GO:0006338">
    <property type="term" value="P:chromatin remodeling"/>
    <property type="evidence" value="ECO:0007669"/>
    <property type="project" value="TreeGrafter"/>
</dbReference>
<gene>
    <name evidence="4" type="ORF">PPRIM_AZ9-3.1.T0450056</name>
</gene>
<dbReference type="PANTHER" id="PTHR22880:SF225">
    <property type="entry name" value="BROMODOMAIN-CONTAINING PROTEIN BET-1-RELATED"/>
    <property type="match status" value="1"/>
</dbReference>
<organism evidence="4 5">
    <name type="scientific">Paramecium primaurelia</name>
    <dbReference type="NCBI Taxonomy" id="5886"/>
    <lineage>
        <taxon>Eukaryota</taxon>
        <taxon>Sar</taxon>
        <taxon>Alveolata</taxon>
        <taxon>Ciliophora</taxon>
        <taxon>Intramacronucleata</taxon>
        <taxon>Oligohymenophorea</taxon>
        <taxon>Peniculida</taxon>
        <taxon>Parameciidae</taxon>
        <taxon>Paramecium</taxon>
    </lineage>
</organism>
<dbReference type="OMA" id="VKCQNQI"/>
<proteinExistence type="predicted"/>
<keyword evidence="5" id="KW-1185">Reference proteome</keyword>
<evidence type="ECO:0000313" key="5">
    <source>
        <dbReference type="Proteomes" id="UP000688137"/>
    </source>
</evidence>
<comment type="caution">
    <text evidence="4">The sequence shown here is derived from an EMBL/GenBank/DDBJ whole genome shotgun (WGS) entry which is preliminary data.</text>
</comment>
<dbReference type="SMART" id="SM00297">
    <property type="entry name" value="BROMO"/>
    <property type="match status" value="1"/>
</dbReference>
<evidence type="ECO:0000259" key="2">
    <source>
        <dbReference type="PROSITE" id="PS50014"/>
    </source>
</evidence>
<dbReference type="GO" id="GO:0000785">
    <property type="term" value="C:chromatin"/>
    <property type="evidence" value="ECO:0007669"/>
    <property type="project" value="TreeGrafter"/>
</dbReference>
<evidence type="ECO:0008006" key="6">
    <source>
        <dbReference type="Google" id="ProtNLM"/>
    </source>
</evidence>
<dbReference type="AlphaFoldDB" id="A0A8S1LVS0"/>
<protein>
    <recommendedName>
        <fullName evidence="6">Bromo domain-containing protein</fullName>
    </recommendedName>
</protein>
<feature type="domain" description="NET" evidence="3">
    <location>
        <begin position="134"/>
        <end position="217"/>
    </location>
</feature>
<dbReference type="Proteomes" id="UP000688137">
    <property type="component" value="Unassembled WGS sequence"/>
</dbReference>
<dbReference type="GO" id="GO:0005634">
    <property type="term" value="C:nucleus"/>
    <property type="evidence" value="ECO:0007669"/>
    <property type="project" value="TreeGrafter"/>
</dbReference>
<dbReference type="EMBL" id="CAJJDM010000045">
    <property type="protein sequence ID" value="CAD8070095.1"/>
    <property type="molecule type" value="Genomic_DNA"/>
</dbReference>
<dbReference type="InterPro" id="IPR001487">
    <property type="entry name" value="Bromodomain"/>
</dbReference>
<reference evidence="4" key="1">
    <citation type="submission" date="2021-01" db="EMBL/GenBank/DDBJ databases">
        <authorList>
            <consortium name="Genoscope - CEA"/>
            <person name="William W."/>
        </authorList>
    </citation>
    <scope>NUCLEOTIDE SEQUENCE</scope>
</reference>
<dbReference type="InterPro" id="IPR050935">
    <property type="entry name" value="Bromo_chromatin_reader"/>
</dbReference>
<dbReference type="GO" id="GO:0006355">
    <property type="term" value="P:regulation of DNA-templated transcription"/>
    <property type="evidence" value="ECO:0007669"/>
    <property type="project" value="TreeGrafter"/>
</dbReference>
<dbReference type="InterPro" id="IPR027353">
    <property type="entry name" value="NET_dom"/>
</dbReference>
<name>A0A8S1LVS0_PARPR</name>
<dbReference type="PANTHER" id="PTHR22880">
    <property type="entry name" value="FALZ-RELATED BROMODOMAIN-CONTAINING PROTEINS"/>
    <property type="match status" value="1"/>
</dbReference>
<dbReference type="Pfam" id="PF00439">
    <property type="entry name" value="Bromodomain"/>
    <property type="match status" value="1"/>
</dbReference>
<accession>A0A8S1LVS0</accession>
<dbReference type="PROSITE" id="PS51525">
    <property type="entry name" value="NET"/>
    <property type="match status" value="1"/>
</dbReference>
<dbReference type="Pfam" id="PF17035">
    <property type="entry name" value="BET"/>
    <property type="match status" value="1"/>
</dbReference>
<dbReference type="PROSITE" id="PS50014">
    <property type="entry name" value="BROMODOMAIN_2"/>
    <property type="match status" value="1"/>
</dbReference>
<sequence>MIKGTQTPINKEELKKLNQILEQLIDSNDSLEFRSPVDHKTLGLHDYLIVIKKPMDLGTCSKKLQNSEYKYVEECLDDIQQIWDNCKLYNGPSSWITKLSEKLEKSFKKYVKNYLPLVNLPQSSVKVKKITEDSGVQEDTQQTISHNEKVEFSNNLKQLNSDQIGGIVQIIQANSPSAFVAVNKERFQIIIDNIDFDTFVKCQNQIQSWMTGEEVNKKVKI</sequence>